<dbReference type="InterPro" id="IPR036869">
    <property type="entry name" value="J_dom_sf"/>
</dbReference>
<evidence type="ECO:0000259" key="4">
    <source>
        <dbReference type="PROSITE" id="PS50076"/>
    </source>
</evidence>
<proteinExistence type="inferred from homology"/>
<dbReference type="PANTHER" id="PTHR36852">
    <property type="entry name" value="PROTEIN GVPL 2"/>
    <property type="match status" value="1"/>
</dbReference>
<comment type="subcellular location">
    <subcellularLocation>
        <location evidence="2">Gas vesicle</location>
    </subcellularLocation>
</comment>
<dbReference type="GO" id="GO:0031411">
    <property type="term" value="C:gas vesicle"/>
    <property type="evidence" value="ECO:0007669"/>
    <property type="project" value="UniProtKB-SubCell"/>
</dbReference>
<protein>
    <submittedName>
        <fullName evidence="5">Chaperone protein DnaJ</fullName>
    </submittedName>
</protein>
<evidence type="ECO:0000313" key="6">
    <source>
        <dbReference type="Proteomes" id="UP000502041"/>
    </source>
</evidence>
<dbReference type="Pfam" id="PF06386">
    <property type="entry name" value="GvpL_GvpF"/>
    <property type="match status" value="1"/>
</dbReference>
<name>A0A6H2H9Q8_9BURK</name>
<accession>A0A6H2H9Q8</accession>
<keyword evidence="1" id="KW-0304">Gas vesicle</keyword>
<dbReference type="Proteomes" id="UP000502041">
    <property type="component" value="Chromosome"/>
</dbReference>
<reference evidence="5 6" key="1">
    <citation type="submission" date="2020-04" db="EMBL/GenBank/DDBJ databases">
        <title>Complete genome of a Psychrophilic, Marine, Gas Vacuolate Bacterium Polaromonas vacuolata KCTC 22033T.</title>
        <authorList>
            <person name="Hwang K."/>
            <person name="Kim K.M."/>
        </authorList>
    </citation>
    <scope>NUCLEOTIDE SEQUENCE [LARGE SCALE GENOMIC DNA]</scope>
    <source>
        <strain evidence="5 6">KCTC 22033</strain>
    </source>
</reference>
<dbReference type="CDD" id="cd06257">
    <property type="entry name" value="DnaJ"/>
    <property type="match status" value="1"/>
</dbReference>
<dbReference type="GO" id="GO:0031412">
    <property type="term" value="P:gas vesicle organization"/>
    <property type="evidence" value="ECO:0007669"/>
    <property type="project" value="InterPro"/>
</dbReference>
<dbReference type="PANTHER" id="PTHR36852:SF1">
    <property type="entry name" value="PROTEIN GVPL 2"/>
    <property type="match status" value="1"/>
</dbReference>
<dbReference type="Pfam" id="PF00226">
    <property type="entry name" value="DnaJ"/>
    <property type="match status" value="1"/>
</dbReference>
<dbReference type="RefSeq" id="WP_168922276.1">
    <property type="nucleotide sequence ID" value="NZ_CP051461.1"/>
</dbReference>
<dbReference type="InterPro" id="IPR009430">
    <property type="entry name" value="GvpL/GvpF"/>
</dbReference>
<dbReference type="PRINTS" id="PR00625">
    <property type="entry name" value="JDOMAIN"/>
</dbReference>
<evidence type="ECO:0000313" key="5">
    <source>
        <dbReference type="EMBL" id="QJC56595.1"/>
    </source>
</evidence>
<dbReference type="SUPFAM" id="SSF46565">
    <property type="entry name" value="Chaperone J-domain"/>
    <property type="match status" value="1"/>
</dbReference>
<evidence type="ECO:0000256" key="1">
    <source>
        <dbReference type="ARBA" id="ARBA00022987"/>
    </source>
</evidence>
<evidence type="ECO:0000256" key="3">
    <source>
        <dbReference type="ARBA" id="ARBA00035643"/>
    </source>
</evidence>
<keyword evidence="6" id="KW-1185">Reference proteome</keyword>
<dbReference type="AlphaFoldDB" id="A0A6H2H9Q8"/>
<sequence length="356" mass="39486">MQVKRFIYATIDNQSDMPDLASYPGGGIDAAPLATVSYRDIAAVVSSLDVDQFALALPGEIATEKQDCHNERLLKYQQVNLFLLKQTGSHGMLPLKFGFTANNDQEVMRVLEQAYIQLRTHLDRLQGTMELVIQTSWELPKILQEIVKDNPGLTGSDPVQTGRLLFEAAEFKKGKIVAAIHGKLSALSKDYSDAPLKAEAMILNRSYLVGKDKEPLFDDAVNAVATEFEAALTFRYIGPLPIYSFVNIELNQGNFALVDKSRKLLQLPEKASWQSIKTAYRQLIVTHHPDKNPDDPQAAKRTKDVIAAYEIIKAYCQSLPGFGEAEKHDAFSFAQEAVEQAFIVDDKGALLARVKG</sequence>
<dbReference type="SMART" id="SM00271">
    <property type="entry name" value="DnaJ"/>
    <property type="match status" value="1"/>
</dbReference>
<gene>
    <name evidence="5" type="primary">dnaJ_3</name>
    <name evidence="5" type="ORF">HC248_01903</name>
</gene>
<dbReference type="EMBL" id="CP051461">
    <property type="protein sequence ID" value="QJC56595.1"/>
    <property type="molecule type" value="Genomic_DNA"/>
</dbReference>
<comment type="similarity">
    <text evidence="3">Belongs to the gas vesicle GvpF/GvpL family.</text>
</comment>
<feature type="domain" description="J" evidence="4">
    <location>
        <begin position="260"/>
        <end position="332"/>
    </location>
</feature>
<dbReference type="PROSITE" id="PS50076">
    <property type="entry name" value="DNAJ_2"/>
    <property type="match status" value="1"/>
</dbReference>
<dbReference type="KEGG" id="pvac:HC248_01903"/>
<dbReference type="Gene3D" id="1.10.287.110">
    <property type="entry name" value="DnaJ domain"/>
    <property type="match status" value="1"/>
</dbReference>
<evidence type="ECO:0000256" key="2">
    <source>
        <dbReference type="ARBA" id="ARBA00035108"/>
    </source>
</evidence>
<organism evidence="5 6">
    <name type="scientific">Polaromonas vacuolata</name>
    <dbReference type="NCBI Taxonomy" id="37448"/>
    <lineage>
        <taxon>Bacteria</taxon>
        <taxon>Pseudomonadati</taxon>
        <taxon>Pseudomonadota</taxon>
        <taxon>Betaproteobacteria</taxon>
        <taxon>Burkholderiales</taxon>
        <taxon>Comamonadaceae</taxon>
        <taxon>Polaromonas</taxon>
    </lineage>
</organism>
<dbReference type="InterPro" id="IPR001623">
    <property type="entry name" value="DnaJ_domain"/>
</dbReference>